<proteinExistence type="predicted"/>
<keyword evidence="5" id="KW-1185">Reference proteome</keyword>
<dbReference type="CDD" id="cd04301">
    <property type="entry name" value="NAT_SF"/>
    <property type="match status" value="1"/>
</dbReference>
<dbReference type="SUPFAM" id="SSF55729">
    <property type="entry name" value="Acyl-CoA N-acyltransferases (Nat)"/>
    <property type="match status" value="1"/>
</dbReference>
<reference evidence="4 5" key="1">
    <citation type="submission" date="2024-09" db="EMBL/GenBank/DDBJ databases">
        <authorList>
            <person name="Sun Q."/>
            <person name="Mori K."/>
        </authorList>
    </citation>
    <scope>NUCLEOTIDE SEQUENCE [LARGE SCALE GENOMIC DNA]</scope>
    <source>
        <strain evidence="4 5">CCM 4839</strain>
    </source>
</reference>
<dbReference type="Pfam" id="PF24553">
    <property type="entry name" value="Rv0428c_C"/>
    <property type="match status" value="1"/>
</dbReference>
<organism evidence="4 5">
    <name type="scientific">Paenibacillus mendelii</name>
    <dbReference type="NCBI Taxonomy" id="206163"/>
    <lineage>
        <taxon>Bacteria</taxon>
        <taxon>Bacillati</taxon>
        <taxon>Bacillota</taxon>
        <taxon>Bacilli</taxon>
        <taxon>Bacillales</taxon>
        <taxon>Paenibacillaceae</taxon>
        <taxon>Paenibacillus</taxon>
    </lineage>
</organism>
<dbReference type="PROSITE" id="PS51186">
    <property type="entry name" value="GNAT"/>
    <property type="match status" value="1"/>
</dbReference>
<evidence type="ECO:0000256" key="2">
    <source>
        <dbReference type="ARBA" id="ARBA00023315"/>
    </source>
</evidence>
<comment type="caution">
    <text evidence="4">The sequence shown here is derived from an EMBL/GenBank/DDBJ whole genome shotgun (WGS) entry which is preliminary data.</text>
</comment>
<evidence type="ECO:0000313" key="4">
    <source>
        <dbReference type="EMBL" id="MFC0393031.1"/>
    </source>
</evidence>
<accession>A0ABV6JAW8</accession>
<protein>
    <submittedName>
        <fullName evidence="4">GNAT family N-acetyltransferase</fullName>
        <ecNumber evidence="4">2.3.1.-</ecNumber>
    </submittedName>
</protein>
<keyword evidence="1 4" id="KW-0808">Transferase</keyword>
<feature type="domain" description="N-acetyltransferase" evidence="3">
    <location>
        <begin position="115"/>
        <end position="250"/>
    </location>
</feature>
<dbReference type="EC" id="2.3.1.-" evidence="4"/>
<dbReference type="InterPro" id="IPR000182">
    <property type="entry name" value="GNAT_dom"/>
</dbReference>
<dbReference type="Gene3D" id="3.40.630.30">
    <property type="match status" value="1"/>
</dbReference>
<sequence length="250" mass="28131">MYKKIEEAALNAWPALQTVLRDGWLLRVSNGYTKRSNSVSPLYSDCSITDVKEQIQNVERFYAGVGLDAVFKITPFIQPAALDEMLSQSGYKLADPSCVKLRELPGRLPPSRGDVRFEESLSEGWLEMAASLHQLTASQLSTTRKLLERSPLKQGFATVYKDGVPVSCGFGVVDDHYLGLFDIMTAPGHRQHGHGEQLIRHLLEWGEARGAEACYLLVAESNKPAVRLYDKLGFETIYKYWYRVKPFAQN</sequence>
<dbReference type="InterPro" id="IPR016181">
    <property type="entry name" value="Acyl_CoA_acyltransferase"/>
</dbReference>
<dbReference type="RefSeq" id="WP_204818978.1">
    <property type="nucleotide sequence ID" value="NZ_JANHOF010000016.1"/>
</dbReference>
<dbReference type="EMBL" id="JBHLVF010000028">
    <property type="protein sequence ID" value="MFC0393031.1"/>
    <property type="molecule type" value="Genomic_DNA"/>
</dbReference>
<keyword evidence="2 4" id="KW-0012">Acyltransferase</keyword>
<evidence type="ECO:0000259" key="3">
    <source>
        <dbReference type="PROSITE" id="PS51186"/>
    </source>
</evidence>
<dbReference type="PANTHER" id="PTHR43420">
    <property type="entry name" value="ACETYLTRANSFERASE"/>
    <property type="match status" value="1"/>
</dbReference>
<gene>
    <name evidence="4" type="ORF">ACFFJ8_16820</name>
</gene>
<evidence type="ECO:0000313" key="5">
    <source>
        <dbReference type="Proteomes" id="UP001589818"/>
    </source>
</evidence>
<dbReference type="GO" id="GO:0016746">
    <property type="term" value="F:acyltransferase activity"/>
    <property type="evidence" value="ECO:0007669"/>
    <property type="project" value="UniProtKB-KW"/>
</dbReference>
<dbReference type="InterPro" id="IPR056935">
    <property type="entry name" value="Rv0428c-like_C"/>
</dbReference>
<evidence type="ECO:0000256" key="1">
    <source>
        <dbReference type="ARBA" id="ARBA00022679"/>
    </source>
</evidence>
<dbReference type="Proteomes" id="UP001589818">
    <property type="component" value="Unassembled WGS sequence"/>
</dbReference>
<dbReference type="PANTHER" id="PTHR43420:SF12">
    <property type="entry name" value="N-ACETYLTRANSFERASE DOMAIN-CONTAINING PROTEIN"/>
    <property type="match status" value="1"/>
</dbReference>
<dbReference type="InterPro" id="IPR050680">
    <property type="entry name" value="YpeA/RimI_acetyltransf"/>
</dbReference>
<name>A0ABV6JAW8_9BACL</name>